<dbReference type="Gene3D" id="1.10.10.10">
    <property type="entry name" value="Winged helix-like DNA-binding domain superfamily/Winged helix DNA-binding domain"/>
    <property type="match status" value="1"/>
</dbReference>
<evidence type="ECO:0000313" key="3">
    <source>
        <dbReference type="Proteomes" id="UP000546642"/>
    </source>
</evidence>
<evidence type="ECO:0000313" key="2">
    <source>
        <dbReference type="EMBL" id="MBB6174171.1"/>
    </source>
</evidence>
<sequence>MRIDGSGTLRASCVLCPNPGPMTLDGTNTWLLREPGARGVVVVDPGPDDERHLERVARTVQEQGAQVTVALLTHHHGDHTDGARYFAELTGAPVRAVDPALCIGGEPLADGEEIVVDRLRLHVIATPGHTADSVSFHLPADGVVLTGDTVLGRGSTVLGGNGGLAAYMESLHRLRDLARRTEVRALLPGHGPICAEALDRLDEYIAHREERLEQVTAAVRAGARTPREVVTRVYTDIEPTLTLAAEASVRAQLRYLAKRGDVPQELGDV</sequence>
<dbReference type="SUPFAM" id="SSF56281">
    <property type="entry name" value="Metallo-hydrolase/oxidoreductase"/>
    <property type="match status" value="1"/>
</dbReference>
<dbReference type="AlphaFoldDB" id="A0A7X0D7W8"/>
<gene>
    <name evidence="2" type="ORF">HNR23_004231</name>
</gene>
<accession>A0A7X0D7W8</accession>
<dbReference type="PANTHER" id="PTHR23131">
    <property type="entry name" value="ENDORIBONUCLEASE LACTB2"/>
    <property type="match status" value="1"/>
</dbReference>
<dbReference type="SMART" id="SM00849">
    <property type="entry name" value="Lactamase_B"/>
    <property type="match status" value="1"/>
</dbReference>
<dbReference type="Proteomes" id="UP000546642">
    <property type="component" value="Unassembled WGS sequence"/>
</dbReference>
<dbReference type="InterPro" id="IPR050662">
    <property type="entry name" value="Sec-metab_biosynth-thioest"/>
</dbReference>
<keyword evidence="3" id="KW-1185">Reference proteome</keyword>
<proteinExistence type="predicted"/>
<dbReference type="Gene3D" id="3.60.15.10">
    <property type="entry name" value="Ribonuclease Z/Hydroxyacylglutathione hydrolase-like"/>
    <property type="match status" value="1"/>
</dbReference>
<dbReference type="InterPro" id="IPR036866">
    <property type="entry name" value="RibonucZ/Hydroxyglut_hydro"/>
</dbReference>
<organism evidence="2 3">
    <name type="scientific">Nocardiopsis mwathae</name>
    <dbReference type="NCBI Taxonomy" id="1472723"/>
    <lineage>
        <taxon>Bacteria</taxon>
        <taxon>Bacillati</taxon>
        <taxon>Actinomycetota</taxon>
        <taxon>Actinomycetes</taxon>
        <taxon>Streptosporangiales</taxon>
        <taxon>Nocardiopsidaceae</taxon>
        <taxon>Nocardiopsis</taxon>
    </lineage>
</organism>
<reference evidence="2 3" key="1">
    <citation type="submission" date="2020-08" db="EMBL/GenBank/DDBJ databases">
        <title>Sequencing the genomes of 1000 actinobacteria strains.</title>
        <authorList>
            <person name="Klenk H.-P."/>
        </authorList>
    </citation>
    <scope>NUCLEOTIDE SEQUENCE [LARGE SCALE GENOMIC DNA]</scope>
    <source>
        <strain evidence="2 3">DSM 46659</strain>
    </source>
</reference>
<dbReference type="PANTHER" id="PTHR23131:SF0">
    <property type="entry name" value="ENDORIBONUCLEASE LACTB2"/>
    <property type="match status" value="1"/>
</dbReference>
<dbReference type="Pfam" id="PF00753">
    <property type="entry name" value="Lactamase_B"/>
    <property type="match status" value="1"/>
</dbReference>
<protein>
    <submittedName>
        <fullName evidence="2">Glyoxylase-like metal-dependent hydrolase (Beta-lactamase superfamily II)</fullName>
    </submittedName>
</protein>
<comment type="caution">
    <text evidence="2">The sequence shown here is derived from an EMBL/GenBank/DDBJ whole genome shotgun (WGS) entry which is preliminary data.</text>
</comment>
<name>A0A7X0D7W8_9ACTN</name>
<dbReference type="GO" id="GO:0016787">
    <property type="term" value="F:hydrolase activity"/>
    <property type="evidence" value="ECO:0007669"/>
    <property type="project" value="UniProtKB-KW"/>
</dbReference>
<feature type="domain" description="Metallo-beta-lactamase" evidence="1">
    <location>
        <begin position="26"/>
        <end position="190"/>
    </location>
</feature>
<dbReference type="CDD" id="cd16278">
    <property type="entry name" value="metallo-hydrolase-like_MBL-fold"/>
    <property type="match status" value="1"/>
</dbReference>
<evidence type="ECO:0000259" key="1">
    <source>
        <dbReference type="SMART" id="SM00849"/>
    </source>
</evidence>
<dbReference type="InterPro" id="IPR001279">
    <property type="entry name" value="Metallo-B-lactamas"/>
</dbReference>
<keyword evidence="2" id="KW-0378">Hydrolase</keyword>
<dbReference type="RefSeq" id="WP_184078037.1">
    <property type="nucleotide sequence ID" value="NZ_JACHDS010000001.1"/>
</dbReference>
<dbReference type="InterPro" id="IPR041516">
    <property type="entry name" value="LACTB2_WH"/>
</dbReference>
<dbReference type="EMBL" id="JACHDS010000001">
    <property type="protein sequence ID" value="MBB6174171.1"/>
    <property type="molecule type" value="Genomic_DNA"/>
</dbReference>
<dbReference type="InterPro" id="IPR036388">
    <property type="entry name" value="WH-like_DNA-bd_sf"/>
</dbReference>
<dbReference type="Pfam" id="PF17778">
    <property type="entry name" value="WHD_BLACT"/>
    <property type="match status" value="1"/>
</dbReference>